<dbReference type="EMBL" id="SEWG01000005">
    <property type="protein sequence ID" value="RYU89397.1"/>
    <property type="molecule type" value="Genomic_DNA"/>
</dbReference>
<feature type="domain" description="DUF2007" evidence="1">
    <location>
        <begin position="5"/>
        <end position="63"/>
    </location>
</feature>
<organism evidence="2 3">
    <name type="scientific">Mucilaginibacter terrigena</name>
    <dbReference type="NCBI Taxonomy" id="2492395"/>
    <lineage>
        <taxon>Bacteria</taxon>
        <taxon>Pseudomonadati</taxon>
        <taxon>Bacteroidota</taxon>
        <taxon>Sphingobacteriia</taxon>
        <taxon>Sphingobacteriales</taxon>
        <taxon>Sphingobacteriaceae</taxon>
        <taxon>Mucilaginibacter</taxon>
    </lineage>
</organism>
<dbReference type="OrthoDB" id="1467917at2"/>
<dbReference type="RefSeq" id="WP_129877255.1">
    <property type="nucleotide sequence ID" value="NZ_SEWG01000005.1"/>
</dbReference>
<dbReference type="Pfam" id="PF09413">
    <property type="entry name" value="DUF2007"/>
    <property type="match status" value="1"/>
</dbReference>
<comment type="caution">
    <text evidence="2">The sequence shown here is derived from an EMBL/GenBank/DDBJ whole genome shotgun (WGS) entry which is preliminary data.</text>
</comment>
<name>A0A4V1ZBM0_9SPHI</name>
<dbReference type="AlphaFoldDB" id="A0A4V1ZBM0"/>
<proteinExistence type="predicted"/>
<accession>A0A4V1ZBM0</accession>
<dbReference type="Proteomes" id="UP000293331">
    <property type="component" value="Unassembled WGS sequence"/>
</dbReference>
<evidence type="ECO:0000313" key="3">
    <source>
        <dbReference type="Proteomes" id="UP000293331"/>
    </source>
</evidence>
<evidence type="ECO:0000313" key="2">
    <source>
        <dbReference type="EMBL" id="RYU89397.1"/>
    </source>
</evidence>
<sequence length="70" mass="8213">MEKNWVKIYTSSNFYQSEIIKQVLTGYQIDAVLFNKQASSHQAFGDIEVYIHQEDFSRAIEIMILNQINL</sequence>
<keyword evidence="3" id="KW-1185">Reference proteome</keyword>
<evidence type="ECO:0000259" key="1">
    <source>
        <dbReference type="Pfam" id="PF09413"/>
    </source>
</evidence>
<protein>
    <recommendedName>
        <fullName evidence="1">DUF2007 domain-containing protein</fullName>
    </recommendedName>
</protein>
<dbReference type="InterPro" id="IPR018551">
    <property type="entry name" value="DUF2007"/>
</dbReference>
<gene>
    <name evidence="2" type="ORF">EWM62_13805</name>
</gene>
<reference evidence="2 3" key="1">
    <citation type="submission" date="2019-02" db="EMBL/GenBank/DDBJ databases">
        <title>Bacterial novel species Mucilaginibacter sp. 17JY9-4 isolated from soil.</title>
        <authorList>
            <person name="Jung H.-Y."/>
        </authorList>
    </citation>
    <scope>NUCLEOTIDE SEQUENCE [LARGE SCALE GENOMIC DNA]</scope>
    <source>
        <strain evidence="2 3">17JY9-4</strain>
    </source>
</reference>